<keyword evidence="1" id="KW-0064">Aspartyl protease</keyword>
<dbReference type="SUPFAM" id="SSF50630">
    <property type="entry name" value="Acid proteases"/>
    <property type="match status" value="1"/>
</dbReference>
<dbReference type="AlphaFoldDB" id="A0A1Y2J147"/>
<gene>
    <name evidence="2" type="ORF">PYCCODRAFT_1464220</name>
</gene>
<proteinExistence type="predicted"/>
<sequence length="316" mass="35660">MQYSSAFAVSYWLDRSTQDGVLGLGSSDYQNDFGHTGVSSYLAMLKHEVIISSTPEEFDFLMMYLALRSPKATVRESWVSWNRWPTTIPRWCRPIPVLPFHVPSDGQSPFVLWIVPLIGLKLVSRRGGGIYDDVPNGDLWNVFQQGYPRRTGNTAEVVLDTGSSLSYVPSKIVDHLRDVLFQCPENQTLGNSATSPPFVVPNHMWRSSFHIEYKFEGVNGSGPVVIRTEADRFLCAANPHTPRPQFREGLICGLDTPALMNFDDYGRWIFGVNFFHTMYVAMAKPNDSSHAPYVKLAPQRDSETGDYMLPRLARTN</sequence>
<organism evidence="2 3">
    <name type="scientific">Trametes coccinea (strain BRFM310)</name>
    <name type="common">Pycnoporus coccineus</name>
    <dbReference type="NCBI Taxonomy" id="1353009"/>
    <lineage>
        <taxon>Eukaryota</taxon>
        <taxon>Fungi</taxon>
        <taxon>Dikarya</taxon>
        <taxon>Basidiomycota</taxon>
        <taxon>Agaricomycotina</taxon>
        <taxon>Agaricomycetes</taxon>
        <taxon>Polyporales</taxon>
        <taxon>Polyporaceae</taxon>
        <taxon>Trametes</taxon>
    </lineage>
</organism>
<dbReference type="Gene3D" id="2.40.70.10">
    <property type="entry name" value="Acid Proteases"/>
    <property type="match status" value="1"/>
</dbReference>
<dbReference type="OrthoDB" id="2747343at2759"/>
<keyword evidence="1" id="KW-0378">Hydrolase</keyword>
<evidence type="ECO:0008006" key="4">
    <source>
        <dbReference type="Google" id="ProtNLM"/>
    </source>
</evidence>
<dbReference type="InterPro" id="IPR021109">
    <property type="entry name" value="Peptidase_aspartic_dom_sf"/>
</dbReference>
<evidence type="ECO:0000313" key="2">
    <source>
        <dbReference type="EMBL" id="OSD07116.1"/>
    </source>
</evidence>
<protein>
    <recommendedName>
        <fullName evidence="4">Acid protease</fullName>
    </recommendedName>
</protein>
<dbReference type="PROSITE" id="PS00141">
    <property type="entry name" value="ASP_PROTEASE"/>
    <property type="match status" value="1"/>
</dbReference>
<dbReference type="EMBL" id="KZ084089">
    <property type="protein sequence ID" value="OSD07116.1"/>
    <property type="molecule type" value="Genomic_DNA"/>
</dbReference>
<dbReference type="InterPro" id="IPR001969">
    <property type="entry name" value="Aspartic_peptidase_AS"/>
</dbReference>
<dbReference type="GO" id="GO:0006508">
    <property type="term" value="P:proteolysis"/>
    <property type="evidence" value="ECO:0007669"/>
    <property type="project" value="InterPro"/>
</dbReference>
<dbReference type="GO" id="GO:0004190">
    <property type="term" value="F:aspartic-type endopeptidase activity"/>
    <property type="evidence" value="ECO:0007669"/>
    <property type="project" value="UniProtKB-KW"/>
</dbReference>
<reference evidence="2 3" key="1">
    <citation type="journal article" date="2015" name="Biotechnol. Biofuels">
        <title>Enhanced degradation of softwood versus hardwood by the white-rot fungus Pycnoporus coccineus.</title>
        <authorList>
            <person name="Couturier M."/>
            <person name="Navarro D."/>
            <person name="Chevret D."/>
            <person name="Henrissat B."/>
            <person name="Piumi F."/>
            <person name="Ruiz-Duenas F.J."/>
            <person name="Martinez A.T."/>
            <person name="Grigoriev I.V."/>
            <person name="Riley R."/>
            <person name="Lipzen A."/>
            <person name="Berrin J.G."/>
            <person name="Master E.R."/>
            <person name="Rosso M.N."/>
        </authorList>
    </citation>
    <scope>NUCLEOTIDE SEQUENCE [LARGE SCALE GENOMIC DNA]</scope>
    <source>
        <strain evidence="2 3">BRFM310</strain>
    </source>
</reference>
<evidence type="ECO:0000313" key="3">
    <source>
        <dbReference type="Proteomes" id="UP000193067"/>
    </source>
</evidence>
<dbReference type="Proteomes" id="UP000193067">
    <property type="component" value="Unassembled WGS sequence"/>
</dbReference>
<evidence type="ECO:0000256" key="1">
    <source>
        <dbReference type="ARBA" id="ARBA00022750"/>
    </source>
</evidence>
<name>A0A1Y2J147_TRAC3</name>
<keyword evidence="1" id="KW-0645">Protease</keyword>
<accession>A0A1Y2J147</accession>
<keyword evidence="3" id="KW-1185">Reference proteome</keyword>